<dbReference type="NCBIfam" id="TIGR00460">
    <property type="entry name" value="fmt"/>
    <property type="match status" value="1"/>
</dbReference>
<dbReference type="InterPro" id="IPR011034">
    <property type="entry name" value="Formyl_transferase-like_C_sf"/>
</dbReference>
<evidence type="ECO:0000259" key="6">
    <source>
        <dbReference type="Pfam" id="PF00551"/>
    </source>
</evidence>
<dbReference type="AlphaFoldDB" id="A0A9X2Z5N7"/>
<comment type="function">
    <text evidence="5">Attaches a formyl group to the free amino group of methionyl-tRNA(fMet). The formyl group appears to play a dual role in the initiator identity of N-formylmethionyl-tRNA by promoting its recognition by IF2 and preventing the misappropriation of this tRNA by the elongation apparatus.</text>
</comment>
<dbReference type="InterPro" id="IPR044135">
    <property type="entry name" value="Met-tRNA-FMT_C"/>
</dbReference>
<dbReference type="Proteomes" id="UP001141629">
    <property type="component" value="Unassembled WGS sequence"/>
</dbReference>
<dbReference type="InterPro" id="IPR041711">
    <property type="entry name" value="Met-tRNA-FMT_N"/>
</dbReference>
<comment type="caution">
    <text evidence="8">The sequence shown here is derived from an EMBL/GenBank/DDBJ whole genome shotgun (WGS) entry which is preliminary data.</text>
</comment>
<feature type="domain" description="Formyl transferase N-terminal" evidence="6">
    <location>
        <begin position="1"/>
        <end position="173"/>
    </location>
</feature>
<proteinExistence type="inferred from homology"/>
<gene>
    <name evidence="5" type="primary">fmt</name>
    <name evidence="8" type="ORF">H7K45_20445</name>
</gene>
<dbReference type="InterPro" id="IPR005794">
    <property type="entry name" value="Fmt"/>
</dbReference>
<name>A0A9X2Z5N7_9MYCO</name>
<dbReference type="InterPro" id="IPR002376">
    <property type="entry name" value="Formyl_transf_N"/>
</dbReference>
<dbReference type="Pfam" id="PF02911">
    <property type="entry name" value="Formyl_trans_C"/>
    <property type="match status" value="1"/>
</dbReference>
<comment type="catalytic activity">
    <reaction evidence="5">
        <text>L-methionyl-tRNA(fMet) + (6R)-10-formyltetrahydrofolate = N-formyl-L-methionyl-tRNA(fMet) + (6S)-5,6,7,8-tetrahydrofolate + H(+)</text>
        <dbReference type="Rhea" id="RHEA:24380"/>
        <dbReference type="Rhea" id="RHEA-COMP:9952"/>
        <dbReference type="Rhea" id="RHEA-COMP:9953"/>
        <dbReference type="ChEBI" id="CHEBI:15378"/>
        <dbReference type="ChEBI" id="CHEBI:57453"/>
        <dbReference type="ChEBI" id="CHEBI:78530"/>
        <dbReference type="ChEBI" id="CHEBI:78844"/>
        <dbReference type="ChEBI" id="CHEBI:195366"/>
        <dbReference type="EC" id="2.1.2.9"/>
    </reaction>
</comment>
<reference evidence="8" key="1">
    <citation type="submission" date="2020-07" db="EMBL/GenBank/DDBJ databases">
        <authorList>
            <person name="Pettersson B.M.F."/>
            <person name="Behra P.R.K."/>
            <person name="Ramesh M."/>
            <person name="Das S."/>
            <person name="Dasgupta S."/>
            <person name="Kirsebom L.A."/>
        </authorList>
    </citation>
    <scope>NUCLEOTIDE SEQUENCE</scope>
    <source>
        <strain evidence="8">DSM 44838</strain>
    </source>
</reference>
<keyword evidence="3 5" id="KW-0808">Transferase</keyword>
<evidence type="ECO:0000256" key="3">
    <source>
        <dbReference type="ARBA" id="ARBA00022679"/>
    </source>
</evidence>
<evidence type="ECO:0000256" key="1">
    <source>
        <dbReference type="ARBA" id="ARBA00010699"/>
    </source>
</evidence>
<dbReference type="CDD" id="cd08646">
    <property type="entry name" value="FMT_core_Met-tRNA-FMT_N"/>
    <property type="match status" value="1"/>
</dbReference>
<accession>A0A9X2Z5N7</accession>
<dbReference type="PANTHER" id="PTHR11138:SF5">
    <property type="entry name" value="METHIONYL-TRNA FORMYLTRANSFERASE, MITOCHONDRIAL"/>
    <property type="match status" value="1"/>
</dbReference>
<dbReference type="EMBL" id="JACKVK010000011">
    <property type="protein sequence ID" value="MCV7422925.1"/>
    <property type="molecule type" value="Genomic_DNA"/>
</dbReference>
<dbReference type="RefSeq" id="WP_263997815.1">
    <property type="nucleotide sequence ID" value="NZ_JACKVK010000011.1"/>
</dbReference>
<dbReference type="SUPFAM" id="SSF53328">
    <property type="entry name" value="Formyltransferase"/>
    <property type="match status" value="1"/>
</dbReference>
<dbReference type="InterPro" id="IPR005793">
    <property type="entry name" value="Formyl_trans_C"/>
</dbReference>
<keyword evidence="4 5" id="KW-0648">Protein biosynthesis</keyword>
<dbReference type="HAMAP" id="MF_00182">
    <property type="entry name" value="Formyl_trans"/>
    <property type="match status" value="1"/>
</dbReference>
<dbReference type="PANTHER" id="PTHR11138">
    <property type="entry name" value="METHIONYL-TRNA FORMYLTRANSFERASE"/>
    <property type="match status" value="1"/>
</dbReference>
<dbReference type="InterPro" id="IPR036477">
    <property type="entry name" value="Formyl_transf_N_sf"/>
</dbReference>
<comment type="similarity">
    <text evidence="1 5">Belongs to the Fmt family.</text>
</comment>
<feature type="domain" description="Formyl transferase C-terminal" evidence="7">
    <location>
        <begin position="204"/>
        <end position="306"/>
    </location>
</feature>
<sequence>MRIIFAGTPEPALPSLRRLVDSPHHDVAAVLTRPDAASGRRGRPAPSPVAQFALDAGIPVLRPEKPNGPDFVAELRDLAPDCCAVVAYGALLRDGLLAVPPHGWVNLHFSLLPAWRGAAPVQAAIAAGDEVTGATTFRIEPSLDSGPVFGVVTETVRPTDTAGDLLDRLSVSGAMLLERTMDGIADGTLAAIPQPSDGITVAPKITVEEARVRWDLPAQVVDRRIRAVTPNPGAWTMIGDLRIKVGPVRPEADDQDAQDREALAPGMIRVDRRGVHVGTSSTPVLLGDIQPPGKKAMKAADWARGARLDENACAR</sequence>
<dbReference type="EC" id="2.1.2.9" evidence="2 5"/>
<evidence type="ECO:0000256" key="5">
    <source>
        <dbReference type="HAMAP-Rule" id="MF_00182"/>
    </source>
</evidence>
<protein>
    <recommendedName>
        <fullName evidence="2 5">Methionyl-tRNA formyltransferase</fullName>
        <ecNumber evidence="2 5">2.1.2.9</ecNumber>
    </recommendedName>
</protein>
<dbReference type="CDD" id="cd08704">
    <property type="entry name" value="Met_tRNA_FMT_C"/>
    <property type="match status" value="1"/>
</dbReference>
<dbReference type="FunFam" id="3.40.50.12230:FF:000001">
    <property type="entry name" value="Methionyl-tRNA formyltransferase"/>
    <property type="match status" value="1"/>
</dbReference>
<dbReference type="Gene3D" id="3.40.50.12230">
    <property type="match status" value="1"/>
</dbReference>
<dbReference type="GO" id="GO:0005829">
    <property type="term" value="C:cytosol"/>
    <property type="evidence" value="ECO:0007669"/>
    <property type="project" value="TreeGrafter"/>
</dbReference>
<evidence type="ECO:0000259" key="7">
    <source>
        <dbReference type="Pfam" id="PF02911"/>
    </source>
</evidence>
<evidence type="ECO:0000313" key="8">
    <source>
        <dbReference type="EMBL" id="MCV7422925.1"/>
    </source>
</evidence>
<dbReference type="SUPFAM" id="SSF50486">
    <property type="entry name" value="FMT C-terminal domain-like"/>
    <property type="match status" value="1"/>
</dbReference>
<reference evidence="8" key="2">
    <citation type="journal article" date="2022" name="BMC Genomics">
        <title>Comparative genome analysis of mycobacteria focusing on tRNA and non-coding RNA.</title>
        <authorList>
            <person name="Behra P.R.K."/>
            <person name="Pettersson B.M.F."/>
            <person name="Ramesh M."/>
            <person name="Das S."/>
            <person name="Dasgupta S."/>
            <person name="Kirsebom L.A."/>
        </authorList>
    </citation>
    <scope>NUCLEOTIDE SEQUENCE</scope>
    <source>
        <strain evidence="8">DSM 44838</strain>
    </source>
</reference>
<organism evidence="8 9">
    <name type="scientific">Mycobacterium yunnanensis</name>
    <dbReference type="NCBI Taxonomy" id="368477"/>
    <lineage>
        <taxon>Bacteria</taxon>
        <taxon>Bacillati</taxon>
        <taxon>Actinomycetota</taxon>
        <taxon>Actinomycetes</taxon>
        <taxon>Mycobacteriales</taxon>
        <taxon>Mycobacteriaceae</taxon>
        <taxon>Mycobacterium</taxon>
    </lineage>
</organism>
<keyword evidence="9" id="KW-1185">Reference proteome</keyword>
<evidence type="ECO:0000256" key="4">
    <source>
        <dbReference type="ARBA" id="ARBA00022917"/>
    </source>
</evidence>
<dbReference type="Pfam" id="PF00551">
    <property type="entry name" value="Formyl_trans_N"/>
    <property type="match status" value="1"/>
</dbReference>
<feature type="binding site" evidence="5">
    <location>
        <begin position="110"/>
        <end position="113"/>
    </location>
    <ligand>
        <name>(6S)-5,6,7,8-tetrahydrofolate</name>
        <dbReference type="ChEBI" id="CHEBI:57453"/>
    </ligand>
</feature>
<dbReference type="GO" id="GO:0004479">
    <property type="term" value="F:methionyl-tRNA formyltransferase activity"/>
    <property type="evidence" value="ECO:0007669"/>
    <property type="project" value="UniProtKB-UniRule"/>
</dbReference>
<evidence type="ECO:0000313" key="9">
    <source>
        <dbReference type="Proteomes" id="UP001141629"/>
    </source>
</evidence>
<evidence type="ECO:0000256" key="2">
    <source>
        <dbReference type="ARBA" id="ARBA00012261"/>
    </source>
</evidence>